<protein>
    <submittedName>
        <fullName evidence="2">Uncharacterized protein</fullName>
    </submittedName>
</protein>
<accession>A0ABT8SQ32</accession>
<organism evidence="2 3">
    <name type="scientific">Peiella sedimenti</name>
    <dbReference type="NCBI Taxonomy" id="3061083"/>
    <lineage>
        <taxon>Bacteria</taxon>
        <taxon>Pseudomonadati</taxon>
        <taxon>Pseudomonadota</taxon>
        <taxon>Alphaproteobacteria</taxon>
        <taxon>Caulobacterales</taxon>
        <taxon>Caulobacteraceae</taxon>
        <taxon>Peiella</taxon>
    </lineage>
</organism>
<evidence type="ECO:0000256" key="1">
    <source>
        <dbReference type="SAM" id="Phobius"/>
    </source>
</evidence>
<proteinExistence type="predicted"/>
<sequence>MRRNRQSRRARPANRAAESETRKGWLKIGLVGLAGVVVLGGYLMVSRGHRALDPETLCPAEPASVVLLLVDVTDPMTVAQRQDFQNQLAVLRNSIPRYGKLVVMKVDSAADRLLEPVIVRCNPGRAEDVSEWTGNPGRVQRMHAEEFVLPLNEAFTDLSRASGSTRSPILESVQSAALTELLAPEVQGLPRRLILASDLLQNTDTVSFYRGLPSAEAFVESAAFRRVRTDLRDVEAEIWMLERSDTTRTQPRALVDLWDALLTAQGATVTRAYNVSG</sequence>
<dbReference type="Proteomes" id="UP001169063">
    <property type="component" value="Unassembled WGS sequence"/>
</dbReference>
<keyword evidence="3" id="KW-1185">Reference proteome</keyword>
<feature type="transmembrane region" description="Helical" evidence="1">
    <location>
        <begin position="25"/>
        <end position="45"/>
    </location>
</feature>
<keyword evidence="1" id="KW-0812">Transmembrane</keyword>
<keyword evidence="1" id="KW-0472">Membrane</keyword>
<dbReference type="RefSeq" id="WP_302110549.1">
    <property type="nucleotide sequence ID" value="NZ_JAUKTR010000005.1"/>
</dbReference>
<keyword evidence="1" id="KW-1133">Transmembrane helix</keyword>
<evidence type="ECO:0000313" key="3">
    <source>
        <dbReference type="Proteomes" id="UP001169063"/>
    </source>
</evidence>
<gene>
    <name evidence="2" type="ORF">Q0812_11845</name>
</gene>
<reference evidence="2" key="1">
    <citation type="submission" date="2023-07" db="EMBL/GenBank/DDBJ databases">
        <title>Brevundimonas soil sp. nov., isolated from the soil of chemical plant.</title>
        <authorList>
            <person name="Wu N."/>
        </authorList>
    </citation>
    <scope>NUCLEOTIDE SEQUENCE</scope>
    <source>
        <strain evidence="2">XZ-24</strain>
    </source>
</reference>
<name>A0ABT8SQ32_9CAUL</name>
<evidence type="ECO:0000313" key="2">
    <source>
        <dbReference type="EMBL" id="MDO1560119.1"/>
    </source>
</evidence>
<comment type="caution">
    <text evidence="2">The sequence shown here is derived from an EMBL/GenBank/DDBJ whole genome shotgun (WGS) entry which is preliminary data.</text>
</comment>
<dbReference type="EMBL" id="JAUKTR010000005">
    <property type="protein sequence ID" value="MDO1560119.1"/>
    <property type="molecule type" value="Genomic_DNA"/>
</dbReference>